<accession>A0A366DZ47</accession>
<dbReference type="OrthoDB" id="1796697at2"/>
<evidence type="ECO:0000256" key="3">
    <source>
        <dbReference type="ARBA" id="ARBA00022475"/>
    </source>
</evidence>
<dbReference type="Pfam" id="PF04239">
    <property type="entry name" value="DUF421"/>
    <property type="match status" value="1"/>
</dbReference>
<feature type="transmembrane region" description="Helical" evidence="7">
    <location>
        <begin position="57"/>
        <end position="75"/>
    </location>
</feature>
<evidence type="ECO:0000256" key="1">
    <source>
        <dbReference type="ARBA" id="ARBA00004651"/>
    </source>
</evidence>
<dbReference type="PANTHER" id="PTHR34582">
    <property type="entry name" value="UPF0702 TRANSMEMBRANE PROTEIN YCAP"/>
    <property type="match status" value="1"/>
</dbReference>
<keyword evidence="3" id="KW-1003">Cell membrane</keyword>
<comment type="caution">
    <text evidence="9">The sequence shown here is derived from an EMBL/GenBank/DDBJ whole genome shotgun (WGS) entry which is preliminary data.</text>
</comment>
<evidence type="ECO:0000256" key="7">
    <source>
        <dbReference type="SAM" id="Phobius"/>
    </source>
</evidence>
<gene>
    <name evidence="9" type="ORF">DES48_10886</name>
</gene>
<protein>
    <submittedName>
        <fullName evidence="9">Uncharacterized membrane protein YcaP (DUF421 family)</fullName>
    </submittedName>
</protein>
<dbReference type="EMBL" id="QNRI01000008">
    <property type="protein sequence ID" value="RBO95376.1"/>
    <property type="molecule type" value="Genomic_DNA"/>
</dbReference>
<feature type="domain" description="YetF C-terminal" evidence="8">
    <location>
        <begin position="78"/>
        <end position="147"/>
    </location>
</feature>
<dbReference type="AlphaFoldDB" id="A0A366DZ47"/>
<sequence>MEWQFIWKAFVMILSGFILLRLSGRKSIAQMTVTTTIVMISIGTIIVQPIIETSVLKTFITIIIFILVLMFFEYIQVKSSRIEKIITGEAIPVIQEGTLLTNNLKKVRMTVDKLEMQLRQQGISNMKDIKNATIEANGRIGYELMPDAKPLTVGEFKKLMGMTFTTPSSLTNQSGDLFYEVNEKKHRTPNDPKLD</sequence>
<comment type="similarity">
    <text evidence="2">Belongs to the UPF0702 family.</text>
</comment>
<keyword evidence="5 7" id="KW-1133">Transmembrane helix</keyword>
<keyword evidence="10" id="KW-1185">Reference proteome</keyword>
<evidence type="ECO:0000313" key="9">
    <source>
        <dbReference type="EMBL" id="RBO95376.1"/>
    </source>
</evidence>
<keyword evidence="4 7" id="KW-0812">Transmembrane</keyword>
<evidence type="ECO:0000259" key="8">
    <source>
        <dbReference type="Pfam" id="PF04239"/>
    </source>
</evidence>
<evidence type="ECO:0000256" key="2">
    <source>
        <dbReference type="ARBA" id="ARBA00006448"/>
    </source>
</evidence>
<dbReference type="InterPro" id="IPR007353">
    <property type="entry name" value="DUF421"/>
</dbReference>
<evidence type="ECO:0000256" key="4">
    <source>
        <dbReference type="ARBA" id="ARBA00022692"/>
    </source>
</evidence>
<dbReference type="Proteomes" id="UP000252254">
    <property type="component" value="Unassembled WGS sequence"/>
</dbReference>
<dbReference type="PANTHER" id="PTHR34582:SF2">
    <property type="entry name" value="UPF0702 TRANSMEMBRANE PROTEIN YDFR"/>
    <property type="match status" value="1"/>
</dbReference>
<dbReference type="Gene3D" id="3.30.240.20">
    <property type="entry name" value="bsu07140 like domains"/>
    <property type="match status" value="1"/>
</dbReference>
<organism evidence="9 10">
    <name type="scientific">Paraliobacillus ryukyuensis</name>
    <dbReference type="NCBI Taxonomy" id="200904"/>
    <lineage>
        <taxon>Bacteria</taxon>
        <taxon>Bacillati</taxon>
        <taxon>Bacillota</taxon>
        <taxon>Bacilli</taxon>
        <taxon>Bacillales</taxon>
        <taxon>Bacillaceae</taxon>
        <taxon>Paraliobacillus</taxon>
    </lineage>
</organism>
<keyword evidence="6 7" id="KW-0472">Membrane</keyword>
<evidence type="ECO:0000256" key="6">
    <source>
        <dbReference type="ARBA" id="ARBA00023136"/>
    </source>
</evidence>
<proteinExistence type="inferred from homology"/>
<dbReference type="InterPro" id="IPR023090">
    <property type="entry name" value="UPF0702_alpha/beta_dom_sf"/>
</dbReference>
<dbReference type="GO" id="GO:0005886">
    <property type="term" value="C:plasma membrane"/>
    <property type="evidence" value="ECO:0007669"/>
    <property type="project" value="UniProtKB-SubCell"/>
</dbReference>
<dbReference type="RefSeq" id="WP_113869381.1">
    <property type="nucleotide sequence ID" value="NZ_BAABQN010000015.1"/>
</dbReference>
<comment type="subcellular location">
    <subcellularLocation>
        <location evidence="1">Cell membrane</location>
        <topology evidence="1">Multi-pass membrane protein</topology>
    </subcellularLocation>
</comment>
<dbReference type="STRING" id="200904.GCA_900168775_02859"/>
<reference evidence="9 10" key="1">
    <citation type="submission" date="2018-06" db="EMBL/GenBank/DDBJ databases">
        <title>Genomic Encyclopedia of Type Strains, Phase IV (KMG-IV): sequencing the most valuable type-strain genomes for metagenomic binning, comparative biology and taxonomic classification.</title>
        <authorList>
            <person name="Goeker M."/>
        </authorList>
    </citation>
    <scope>NUCLEOTIDE SEQUENCE [LARGE SCALE GENOMIC DNA]</scope>
    <source>
        <strain evidence="9 10">DSM 15140</strain>
    </source>
</reference>
<evidence type="ECO:0000256" key="5">
    <source>
        <dbReference type="ARBA" id="ARBA00022989"/>
    </source>
</evidence>
<feature type="transmembrane region" description="Helical" evidence="7">
    <location>
        <begin position="31"/>
        <end position="51"/>
    </location>
</feature>
<feature type="transmembrane region" description="Helical" evidence="7">
    <location>
        <begin position="6"/>
        <end position="24"/>
    </location>
</feature>
<name>A0A366DZ47_9BACI</name>
<evidence type="ECO:0000313" key="10">
    <source>
        <dbReference type="Proteomes" id="UP000252254"/>
    </source>
</evidence>